<comment type="caution">
    <text evidence="2">The sequence shown here is derived from an EMBL/GenBank/DDBJ whole genome shotgun (WGS) entry which is preliminary data.</text>
</comment>
<dbReference type="STRING" id="1121877.FEAC_01830"/>
<proteinExistence type="predicted"/>
<dbReference type="GeneID" id="78371535"/>
<keyword evidence="3" id="KW-1185">Reference proteome</keyword>
<name>A0A0D8FYD6_9ACTN</name>
<sequence length="125" mass="13566">MRGRGRHRWVVALLLCAMLLTSCGGARSVSGTSAANCVNALQRAITTAPHDDSFRGLAQVNALGLARLGFGTVAPGQYCVVMFLNLHLSSPKRFVLDLYGYTERPVHLVGHVRHTRKTPKLLDLA</sequence>
<reference evidence="2 3" key="1">
    <citation type="submission" date="2015-01" db="EMBL/GenBank/DDBJ databases">
        <title>Draft genome of the acidophilic iron oxidizer Ferrimicrobium acidiphilum strain T23.</title>
        <authorList>
            <person name="Poehlein A."/>
            <person name="Eisen S."/>
            <person name="Schloemann M."/>
            <person name="Johnson B.D."/>
            <person name="Daniel R."/>
            <person name="Muehling M."/>
        </authorList>
    </citation>
    <scope>NUCLEOTIDE SEQUENCE [LARGE SCALE GENOMIC DNA]</scope>
    <source>
        <strain evidence="2 3">T23</strain>
    </source>
</reference>
<dbReference type="PROSITE" id="PS51257">
    <property type="entry name" value="PROKAR_LIPOPROTEIN"/>
    <property type="match status" value="1"/>
</dbReference>
<accession>A0A0D8FYD6</accession>
<gene>
    <name evidence="2" type="ORF">FEAC_01830</name>
</gene>
<dbReference type="RefSeq" id="WP_152623004.1">
    <property type="nucleotide sequence ID" value="NZ_JQKF01000039.1"/>
</dbReference>
<organism evidence="2 3">
    <name type="scientific">Ferrimicrobium acidiphilum DSM 19497</name>
    <dbReference type="NCBI Taxonomy" id="1121877"/>
    <lineage>
        <taxon>Bacteria</taxon>
        <taxon>Bacillati</taxon>
        <taxon>Actinomycetota</taxon>
        <taxon>Acidimicrobiia</taxon>
        <taxon>Acidimicrobiales</taxon>
        <taxon>Acidimicrobiaceae</taxon>
        <taxon>Ferrimicrobium</taxon>
    </lineage>
</organism>
<dbReference type="EMBL" id="JXUW01000001">
    <property type="protein sequence ID" value="KJE78191.1"/>
    <property type="molecule type" value="Genomic_DNA"/>
</dbReference>
<protein>
    <recommendedName>
        <fullName evidence="4">Lipoprotein</fullName>
    </recommendedName>
</protein>
<evidence type="ECO:0008006" key="4">
    <source>
        <dbReference type="Google" id="ProtNLM"/>
    </source>
</evidence>
<feature type="chain" id="PRO_5039639583" description="Lipoprotein" evidence="1">
    <location>
        <begin position="27"/>
        <end position="125"/>
    </location>
</feature>
<dbReference type="AlphaFoldDB" id="A0A0D8FYD6"/>
<evidence type="ECO:0000313" key="2">
    <source>
        <dbReference type="EMBL" id="KJE78191.1"/>
    </source>
</evidence>
<feature type="signal peptide" evidence="1">
    <location>
        <begin position="1"/>
        <end position="26"/>
    </location>
</feature>
<evidence type="ECO:0000256" key="1">
    <source>
        <dbReference type="SAM" id="SignalP"/>
    </source>
</evidence>
<keyword evidence="1" id="KW-0732">Signal</keyword>
<evidence type="ECO:0000313" key="3">
    <source>
        <dbReference type="Proteomes" id="UP000032336"/>
    </source>
</evidence>
<dbReference type="Proteomes" id="UP000032336">
    <property type="component" value="Unassembled WGS sequence"/>
</dbReference>